<comment type="caution">
    <text evidence="2">The sequence shown here is derived from an EMBL/GenBank/DDBJ whole genome shotgun (WGS) entry which is preliminary data.</text>
</comment>
<gene>
    <name evidence="2" type="ORF">BOX15_Mlig008421g2</name>
    <name evidence="3" type="ORF">BOX15_Mlig008421g3</name>
</gene>
<proteinExistence type="predicted"/>
<evidence type="ECO:0000313" key="3">
    <source>
        <dbReference type="EMBL" id="PAA80193.1"/>
    </source>
</evidence>
<dbReference type="EMBL" id="NIVC01000593">
    <property type="protein sequence ID" value="PAA80193.1"/>
    <property type="molecule type" value="Genomic_DNA"/>
</dbReference>
<name>A0A267E4R8_9PLAT</name>
<organism evidence="2 4">
    <name type="scientific">Macrostomum lignano</name>
    <dbReference type="NCBI Taxonomy" id="282301"/>
    <lineage>
        <taxon>Eukaryota</taxon>
        <taxon>Metazoa</taxon>
        <taxon>Spiralia</taxon>
        <taxon>Lophotrochozoa</taxon>
        <taxon>Platyhelminthes</taxon>
        <taxon>Rhabditophora</taxon>
        <taxon>Macrostomorpha</taxon>
        <taxon>Macrostomida</taxon>
        <taxon>Macrostomidae</taxon>
        <taxon>Macrostomum</taxon>
    </lineage>
</organism>
<dbReference type="AlphaFoldDB" id="A0A267E4R8"/>
<sequence length="211" mass="23906">MATEQTRGGPPVLLSQQPGEFRLHEDYDNNFYTFVGLLHRLRSKYEYVKRGYERKKLPPGRSLKHLVSIIESFIDLASSSLAAPAQYPGRVQPGDVPVPEAARAGDHVMRRRMVVIEDSGRLFALDPAVVVGGEVCMCGGAGKRQLRQKQEQQRSQQQAAVCKHCLFEKSNLLRIARELSRVANRGLKEQQQQQQHLQHNDDDMNFNQGEE</sequence>
<dbReference type="EMBL" id="NIVC01002604">
    <property type="protein sequence ID" value="PAA56563.1"/>
    <property type="molecule type" value="Genomic_DNA"/>
</dbReference>
<evidence type="ECO:0000313" key="2">
    <source>
        <dbReference type="EMBL" id="PAA56563.1"/>
    </source>
</evidence>
<keyword evidence="4" id="KW-1185">Reference proteome</keyword>
<reference evidence="2 4" key="1">
    <citation type="submission" date="2017-06" db="EMBL/GenBank/DDBJ databases">
        <title>A platform for efficient transgenesis in Macrostomum lignano, a flatworm model organism for stem cell research.</title>
        <authorList>
            <person name="Berezikov E."/>
        </authorList>
    </citation>
    <scope>NUCLEOTIDE SEQUENCE [LARGE SCALE GENOMIC DNA]</scope>
    <source>
        <strain evidence="2">DV1</strain>
        <tissue evidence="2">Whole organism</tissue>
    </source>
</reference>
<evidence type="ECO:0000256" key="1">
    <source>
        <dbReference type="SAM" id="MobiDB-lite"/>
    </source>
</evidence>
<dbReference type="Proteomes" id="UP000215902">
    <property type="component" value="Unassembled WGS sequence"/>
</dbReference>
<accession>A0A267E4R8</accession>
<feature type="region of interest" description="Disordered" evidence="1">
    <location>
        <begin position="186"/>
        <end position="211"/>
    </location>
</feature>
<protein>
    <submittedName>
        <fullName evidence="2">Uncharacterized protein</fullName>
    </submittedName>
</protein>
<evidence type="ECO:0000313" key="4">
    <source>
        <dbReference type="Proteomes" id="UP000215902"/>
    </source>
</evidence>